<dbReference type="Proteomes" id="UP001152484">
    <property type="component" value="Unassembled WGS sequence"/>
</dbReference>
<name>A0A9P0YVK1_CUSEU</name>
<dbReference type="InterPro" id="IPR029071">
    <property type="entry name" value="Ubiquitin-like_domsf"/>
</dbReference>
<protein>
    <recommendedName>
        <fullName evidence="2">SNRNP25 ubiquitin-like domain-containing protein</fullName>
    </recommendedName>
</protein>
<dbReference type="InterPro" id="IPR039690">
    <property type="entry name" value="SNRNP25"/>
</dbReference>
<dbReference type="PANTHER" id="PTHR14942">
    <property type="entry name" value="U11/U12 SMALL NUCLEAR RIBONUCLEOPROTEIN 25 KDA PROTEIN"/>
    <property type="match status" value="1"/>
</dbReference>
<feature type="region of interest" description="Disordered" evidence="1">
    <location>
        <begin position="138"/>
        <end position="162"/>
    </location>
</feature>
<evidence type="ECO:0000313" key="4">
    <source>
        <dbReference type="Proteomes" id="UP001152484"/>
    </source>
</evidence>
<dbReference type="GO" id="GO:0000398">
    <property type="term" value="P:mRNA splicing, via spliceosome"/>
    <property type="evidence" value="ECO:0007669"/>
    <property type="project" value="InterPro"/>
</dbReference>
<dbReference type="SUPFAM" id="SSF54236">
    <property type="entry name" value="Ubiquitin-like"/>
    <property type="match status" value="1"/>
</dbReference>
<dbReference type="OrthoDB" id="72819at2759"/>
<proteinExistence type="predicted"/>
<dbReference type="Gene3D" id="3.10.20.90">
    <property type="entry name" value="Phosphatidylinositol 3-kinase Catalytic Subunit, Chain A, domain 1"/>
    <property type="match status" value="1"/>
</dbReference>
<dbReference type="CDD" id="cd17058">
    <property type="entry name" value="Ubl_SNRNP25"/>
    <property type="match status" value="1"/>
</dbReference>
<evidence type="ECO:0000259" key="2">
    <source>
        <dbReference type="Pfam" id="PF18036"/>
    </source>
</evidence>
<dbReference type="InterPro" id="IPR040610">
    <property type="entry name" value="SNRNP25_ubiquitin"/>
</dbReference>
<accession>A0A9P0YVK1</accession>
<keyword evidence="4" id="KW-1185">Reference proteome</keyword>
<evidence type="ECO:0000313" key="3">
    <source>
        <dbReference type="EMBL" id="CAH9076801.1"/>
    </source>
</evidence>
<organism evidence="3 4">
    <name type="scientific">Cuscuta europaea</name>
    <name type="common">European dodder</name>
    <dbReference type="NCBI Taxonomy" id="41803"/>
    <lineage>
        <taxon>Eukaryota</taxon>
        <taxon>Viridiplantae</taxon>
        <taxon>Streptophyta</taxon>
        <taxon>Embryophyta</taxon>
        <taxon>Tracheophyta</taxon>
        <taxon>Spermatophyta</taxon>
        <taxon>Magnoliopsida</taxon>
        <taxon>eudicotyledons</taxon>
        <taxon>Gunneridae</taxon>
        <taxon>Pentapetalae</taxon>
        <taxon>asterids</taxon>
        <taxon>lamiids</taxon>
        <taxon>Solanales</taxon>
        <taxon>Convolvulaceae</taxon>
        <taxon>Cuscuteae</taxon>
        <taxon>Cuscuta</taxon>
        <taxon>Cuscuta subgen. Cuscuta</taxon>
    </lineage>
</organism>
<dbReference type="Pfam" id="PF18036">
    <property type="entry name" value="Ubiquitin_4"/>
    <property type="match status" value="1"/>
</dbReference>
<feature type="compositionally biased region" description="Basic and acidic residues" evidence="1">
    <location>
        <begin position="149"/>
        <end position="162"/>
    </location>
</feature>
<dbReference type="AlphaFoldDB" id="A0A9P0YVK1"/>
<dbReference type="PANTHER" id="PTHR14942:SF9">
    <property type="entry name" value="OS02G0188500 PROTEIN"/>
    <property type="match status" value="1"/>
</dbReference>
<reference evidence="3" key="1">
    <citation type="submission" date="2022-07" db="EMBL/GenBank/DDBJ databases">
        <authorList>
            <person name="Macas J."/>
            <person name="Novak P."/>
            <person name="Neumann P."/>
        </authorList>
    </citation>
    <scope>NUCLEOTIDE SEQUENCE</scope>
</reference>
<sequence>MQLNGAKTFKESPRVSLSCPVPFSPRKSASYNKLPQVPIKLTVLKLDGTSFEIYVMRNGTVAELKMGVEAAFSHFPKNGPDAISWSHVWARFCLSYEGEKLLTDIDSIENYGIRDGDQLEFMRHVSIAYAAKKPKTSPKRVGISMDEPSESRGNGDRKSKYKEDKNNMGKLVCKRVSVACHCQCRPILWLKKWFSFHRVSRSVVVPKHPWINFRKEWKKDGFPLLEKNDEHV</sequence>
<gene>
    <name evidence="3" type="ORF">CEURO_LOCUS6031</name>
</gene>
<comment type="caution">
    <text evidence="3">The sequence shown here is derived from an EMBL/GenBank/DDBJ whole genome shotgun (WGS) entry which is preliminary data.</text>
</comment>
<feature type="domain" description="SNRNP25 ubiquitin-like" evidence="2">
    <location>
        <begin position="39"/>
        <end position="125"/>
    </location>
</feature>
<evidence type="ECO:0000256" key="1">
    <source>
        <dbReference type="SAM" id="MobiDB-lite"/>
    </source>
</evidence>
<dbReference type="EMBL" id="CAMAPE010000010">
    <property type="protein sequence ID" value="CAH9076801.1"/>
    <property type="molecule type" value="Genomic_DNA"/>
</dbReference>